<name>A0A284VTY9_9EURY</name>
<proteinExistence type="predicted"/>
<evidence type="ECO:0000313" key="2">
    <source>
        <dbReference type="Proteomes" id="UP000218615"/>
    </source>
</evidence>
<dbReference type="RefSeq" id="WP_096207272.1">
    <property type="nucleotide sequence ID" value="NZ_FZMP01000236.1"/>
</dbReference>
<evidence type="ECO:0000313" key="1">
    <source>
        <dbReference type="EMBL" id="SNQ62750.1"/>
    </source>
</evidence>
<organism evidence="1 2">
    <name type="scientific">Candidatus Methanoperedens nitratireducens</name>
    <dbReference type="NCBI Taxonomy" id="1392998"/>
    <lineage>
        <taxon>Archaea</taxon>
        <taxon>Methanobacteriati</taxon>
        <taxon>Methanobacteriota</taxon>
        <taxon>Stenosarchaea group</taxon>
        <taxon>Methanomicrobia</taxon>
        <taxon>Methanosarcinales</taxon>
        <taxon>ANME-2 cluster</taxon>
        <taxon>Candidatus Methanoperedentaceae</taxon>
        <taxon>Candidatus Methanoperedens</taxon>
    </lineage>
</organism>
<reference evidence="2" key="1">
    <citation type="submission" date="2017-06" db="EMBL/GenBank/DDBJ databases">
        <authorList>
            <person name="Cremers G."/>
        </authorList>
    </citation>
    <scope>NUCLEOTIDE SEQUENCE [LARGE SCALE GENOMIC DNA]</scope>
</reference>
<gene>
    <name evidence="1" type="ORF">MNV_860008</name>
</gene>
<dbReference type="Proteomes" id="UP000218615">
    <property type="component" value="Unassembled WGS sequence"/>
</dbReference>
<keyword evidence="2" id="KW-1185">Reference proteome</keyword>
<dbReference type="EMBL" id="FZMP01000236">
    <property type="protein sequence ID" value="SNQ62750.1"/>
    <property type="molecule type" value="Genomic_DNA"/>
</dbReference>
<protein>
    <submittedName>
        <fullName evidence="1">Uncharacterized protein</fullName>
    </submittedName>
</protein>
<dbReference type="AlphaFoldDB" id="A0A284VTY9"/>
<accession>A0A284VTY9</accession>
<sequence>MDSKFVDKDFEEFISCLKNTTLKGVFLEKNIIKFKRMHHVVYSILLLNKRLKTKNISKEFFDEILSDYIQIIPLLIRGYNKVSIYYLRDILENCLKYIYYYDHPIELSWLERKDKEKYFVEIGEFLKYINDHPTLERYQKELEISGKIKAKYFHLSKYVHSRNKNFMQLWKCLNSIEFDEQFLEMYISEYEEVTDIVLTLIILFNYEKFKKIDIAEQRVILGSINKTYKKYIQSI</sequence>